<keyword evidence="3" id="KW-1185">Reference proteome</keyword>
<dbReference type="AlphaFoldDB" id="A0A8X6XTK2"/>
<dbReference type="Proteomes" id="UP000886998">
    <property type="component" value="Unassembled WGS sequence"/>
</dbReference>
<accession>A0A8X6XTK2</accession>
<evidence type="ECO:0000313" key="2">
    <source>
        <dbReference type="EMBL" id="GFY59978.1"/>
    </source>
</evidence>
<feature type="compositionally biased region" description="Polar residues" evidence="1">
    <location>
        <begin position="1"/>
        <end position="25"/>
    </location>
</feature>
<evidence type="ECO:0000313" key="3">
    <source>
        <dbReference type="Proteomes" id="UP000886998"/>
    </source>
</evidence>
<feature type="region of interest" description="Disordered" evidence="1">
    <location>
        <begin position="101"/>
        <end position="135"/>
    </location>
</feature>
<gene>
    <name evidence="2" type="ORF">TNIN_262521</name>
</gene>
<evidence type="ECO:0000256" key="1">
    <source>
        <dbReference type="SAM" id="MobiDB-lite"/>
    </source>
</evidence>
<dbReference type="EMBL" id="BMAV01012928">
    <property type="protein sequence ID" value="GFY59978.1"/>
    <property type="molecule type" value="Genomic_DNA"/>
</dbReference>
<sequence length="377" mass="41873">MAHGQQTDMDFSLLSPLSTASNGTAPTPCEELTSMKIYIRRLRIICNEKEKTVALLRQDHGHDETDTLYQLAWNEFQDIQGTLQQAVSVFDSLPPCTNPGCSLHISPKNTPMSTPPSSPTRRNTQQKRKDEDDFEFPPLRKTARKTVLEQFSDITLDNQYSLLPNVVNKQVSGLQASPVARNTTLTPPANPLPRQSNNTLPPPIMLKITQNYREQVYGHMANWHGCPCFPKPPKGTAKINRNSYTNLYNSFVRPNYSYAQITNTNATVKQQKKQQMGPRGPESARQTEVAIQITPLQQAAQINSNPTPIVKPIIPSGNNSDIKALLATTVQCLIQLLNAMNTAPTIANNFDKVNSAQADANQMYSLIEASCNTINDQ</sequence>
<protein>
    <submittedName>
        <fullName evidence="2">Uncharacterized protein</fullName>
    </submittedName>
</protein>
<proteinExistence type="predicted"/>
<feature type="region of interest" description="Disordered" evidence="1">
    <location>
        <begin position="179"/>
        <end position="202"/>
    </location>
</feature>
<comment type="caution">
    <text evidence="2">The sequence shown here is derived from an EMBL/GenBank/DDBJ whole genome shotgun (WGS) entry which is preliminary data.</text>
</comment>
<reference evidence="2" key="1">
    <citation type="submission" date="2020-08" db="EMBL/GenBank/DDBJ databases">
        <title>Multicomponent nature underlies the extraordinary mechanical properties of spider dragline silk.</title>
        <authorList>
            <person name="Kono N."/>
            <person name="Nakamura H."/>
            <person name="Mori M."/>
            <person name="Yoshida Y."/>
            <person name="Ohtoshi R."/>
            <person name="Malay A.D."/>
            <person name="Moran D.A.P."/>
            <person name="Tomita M."/>
            <person name="Numata K."/>
            <person name="Arakawa K."/>
        </authorList>
    </citation>
    <scope>NUCLEOTIDE SEQUENCE</scope>
</reference>
<organism evidence="2 3">
    <name type="scientific">Trichonephila inaurata madagascariensis</name>
    <dbReference type="NCBI Taxonomy" id="2747483"/>
    <lineage>
        <taxon>Eukaryota</taxon>
        <taxon>Metazoa</taxon>
        <taxon>Ecdysozoa</taxon>
        <taxon>Arthropoda</taxon>
        <taxon>Chelicerata</taxon>
        <taxon>Arachnida</taxon>
        <taxon>Araneae</taxon>
        <taxon>Araneomorphae</taxon>
        <taxon>Entelegynae</taxon>
        <taxon>Araneoidea</taxon>
        <taxon>Nephilidae</taxon>
        <taxon>Trichonephila</taxon>
        <taxon>Trichonephila inaurata</taxon>
    </lineage>
</organism>
<name>A0A8X6XTK2_9ARAC</name>
<feature type="region of interest" description="Disordered" evidence="1">
    <location>
        <begin position="1"/>
        <end position="26"/>
    </location>
</feature>